<dbReference type="OrthoDB" id="2013972at2759"/>
<dbReference type="STRING" id="1149755.A0A2J6SE77"/>
<dbReference type="SUPFAM" id="SSF53335">
    <property type="entry name" value="S-adenosyl-L-methionine-dependent methyltransferases"/>
    <property type="match status" value="1"/>
</dbReference>
<dbReference type="InterPro" id="IPR029063">
    <property type="entry name" value="SAM-dependent_MTases_sf"/>
</dbReference>
<gene>
    <name evidence="1" type="ORF">L207DRAFT_413668</name>
</gene>
<organism evidence="1 2">
    <name type="scientific">Hyaloscypha variabilis (strain UAMH 11265 / GT02V1 / F)</name>
    <name type="common">Meliniomyces variabilis</name>
    <dbReference type="NCBI Taxonomy" id="1149755"/>
    <lineage>
        <taxon>Eukaryota</taxon>
        <taxon>Fungi</taxon>
        <taxon>Dikarya</taxon>
        <taxon>Ascomycota</taxon>
        <taxon>Pezizomycotina</taxon>
        <taxon>Leotiomycetes</taxon>
        <taxon>Helotiales</taxon>
        <taxon>Hyaloscyphaceae</taxon>
        <taxon>Hyaloscypha</taxon>
        <taxon>Hyaloscypha variabilis</taxon>
    </lineage>
</organism>
<dbReference type="PANTHER" id="PTHR43591">
    <property type="entry name" value="METHYLTRANSFERASE"/>
    <property type="match status" value="1"/>
</dbReference>
<reference evidence="1 2" key="1">
    <citation type="submission" date="2016-04" db="EMBL/GenBank/DDBJ databases">
        <title>A degradative enzymes factory behind the ericoid mycorrhizal symbiosis.</title>
        <authorList>
            <consortium name="DOE Joint Genome Institute"/>
            <person name="Martino E."/>
            <person name="Morin E."/>
            <person name="Grelet G."/>
            <person name="Kuo A."/>
            <person name="Kohler A."/>
            <person name="Daghino S."/>
            <person name="Barry K."/>
            <person name="Choi C."/>
            <person name="Cichocki N."/>
            <person name="Clum A."/>
            <person name="Copeland A."/>
            <person name="Hainaut M."/>
            <person name="Haridas S."/>
            <person name="Labutti K."/>
            <person name="Lindquist E."/>
            <person name="Lipzen A."/>
            <person name="Khouja H.-R."/>
            <person name="Murat C."/>
            <person name="Ohm R."/>
            <person name="Olson A."/>
            <person name="Spatafora J."/>
            <person name="Veneault-Fourrey C."/>
            <person name="Henrissat B."/>
            <person name="Grigoriev I."/>
            <person name="Martin F."/>
            <person name="Perotto S."/>
        </authorList>
    </citation>
    <scope>NUCLEOTIDE SEQUENCE [LARGE SCALE GENOMIC DNA]</scope>
    <source>
        <strain evidence="1 2">F</strain>
    </source>
</reference>
<dbReference type="EMBL" id="KZ613937">
    <property type="protein sequence ID" value="PMD49054.1"/>
    <property type="molecule type" value="Genomic_DNA"/>
</dbReference>
<sequence length="269" mass="30720">MYSRLELQHHLIGLVLDNKLFLAPLKNPKRILDQGTGTGTWSMDFNADNICNVVIGTDLSNIQPTMIPQNCFFEIDDVNLPWIHEADSVDFVFSRFGNGFSKRNWDHYLSESFNCLVPGGWAEIQDMDFAACSDEDSVPQDSAIVDWHRLICEGASDMNINMRMSPVALKAQFENAGFTNVQVVNKKIPIGPWAYDQKLKEIGSVQLMNFLDGLEAFSLAIFCRSLRWSAVEIQVFLAQVRQDAKSHQTFHRYWNFFVVYGQKPVNERV</sequence>
<evidence type="ECO:0000313" key="1">
    <source>
        <dbReference type="EMBL" id="PMD49054.1"/>
    </source>
</evidence>
<evidence type="ECO:0000313" key="2">
    <source>
        <dbReference type="Proteomes" id="UP000235786"/>
    </source>
</evidence>
<dbReference type="AlphaFoldDB" id="A0A2J6SE77"/>
<keyword evidence="1" id="KW-0808">Transferase</keyword>
<proteinExistence type="predicted"/>
<protein>
    <submittedName>
        <fullName evidence="1">S-adenosyl-L-methionine-dependent methyltransferase</fullName>
    </submittedName>
</protein>
<name>A0A2J6SE77_HYAVF</name>
<accession>A0A2J6SE77</accession>
<dbReference type="Gene3D" id="3.40.50.150">
    <property type="entry name" value="Vaccinia Virus protein VP39"/>
    <property type="match status" value="1"/>
</dbReference>
<dbReference type="CDD" id="cd02440">
    <property type="entry name" value="AdoMet_MTases"/>
    <property type="match status" value="1"/>
</dbReference>
<dbReference type="GO" id="GO:0032259">
    <property type="term" value="P:methylation"/>
    <property type="evidence" value="ECO:0007669"/>
    <property type="project" value="UniProtKB-KW"/>
</dbReference>
<keyword evidence="1" id="KW-0489">Methyltransferase</keyword>
<dbReference type="Pfam" id="PF13489">
    <property type="entry name" value="Methyltransf_23"/>
    <property type="match status" value="1"/>
</dbReference>
<dbReference type="Proteomes" id="UP000235786">
    <property type="component" value="Unassembled WGS sequence"/>
</dbReference>
<dbReference type="GO" id="GO:0008168">
    <property type="term" value="F:methyltransferase activity"/>
    <property type="evidence" value="ECO:0007669"/>
    <property type="project" value="UniProtKB-KW"/>
</dbReference>
<keyword evidence="2" id="KW-1185">Reference proteome</keyword>
<dbReference type="PANTHER" id="PTHR43591:SF24">
    <property type="entry name" value="2-METHOXY-6-POLYPRENYL-1,4-BENZOQUINOL METHYLASE, MITOCHONDRIAL"/>
    <property type="match status" value="1"/>
</dbReference>